<evidence type="ECO:0000313" key="3">
    <source>
        <dbReference type="Proteomes" id="UP000321058"/>
    </source>
</evidence>
<protein>
    <submittedName>
        <fullName evidence="2">Uncharacterized protein</fullName>
    </submittedName>
</protein>
<evidence type="ECO:0000256" key="1">
    <source>
        <dbReference type="SAM" id="Phobius"/>
    </source>
</evidence>
<feature type="transmembrane region" description="Helical" evidence="1">
    <location>
        <begin position="69"/>
        <end position="88"/>
    </location>
</feature>
<dbReference type="AlphaFoldDB" id="A0A512NFR0"/>
<keyword evidence="1" id="KW-0472">Membrane</keyword>
<keyword evidence="1" id="KW-1133">Transmembrane helix</keyword>
<reference evidence="2 3" key="1">
    <citation type="submission" date="2019-07" db="EMBL/GenBank/DDBJ databases">
        <title>Whole genome shotgun sequence of Reyranella soli NBRC 108950.</title>
        <authorList>
            <person name="Hosoyama A."/>
            <person name="Uohara A."/>
            <person name="Ohji S."/>
            <person name="Ichikawa N."/>
        </authorList>
    </citation>
    <scope>NUCLEOTIDE SEQUENCE [LARGE SCALE GENOMIC DNA]</scope>
    <source>
        <strain evidence="2 3">NBRC 108950</strain>
    </source>
</reference>
<dbReference type="Proteomes" id="UP000321058">
    <property type="component" value="Unassembled WGS sequence"/>
</dbReference>
<feature type="transmembrane region" description="Helical" evidence="1">
    <location>
        <begin position="42"/>
        <end position="63"/>
    </location>
</feature>
<accession>A0A512NFR0</accession>
<keyword evidence="3" id="KW-1185">Reference proteome</keyword>
<keyword evidence="1" id="KW-0812">Transmembrane</keyword>
<name>A0A512NFR0_9HYPH</name>
<proteinExistence type="predicted"/>
<organism evidence="2 3">
    <name type="scientific">Reyranella soli</name>
    <dbReference type="NCBI Taxonomy" id="1230389"/>
    <lineage>
        <taxon>Bacteria</taxon>
        <taxon>Pseudomonadati</taxon>
        <taxon>Pseudomonadota</taxon>
        <taxon>Alphaproteobacteria</taxon>
        <taxon>Hyphomicrobiales</taxon>
        <taxon>Reyranellaceae</taxon>
        <taxon>Reyranella</taxon>
    </lineage>
</organism>
<sequence length="172" mass="18454">MRRRADVTVGPNVLRLALLACALPCARYTLSEMRHRPLPRGRLAAPALLAMACALVFLLFQLGSQRPPWIFLAALAGGLAIGALRGFTLQLQVDHMFDKVRLPRARGSFLVALALVAAVLLEIGGAFAGPNGLPFRLIAPDIAAACAGMLTGRAMAIAMRWRGAPHVDLHRF</sequence>
<comment type="caution">
    <text evidence="2">The sequence shown here is derived from an EMBL/GenBank/DDBJ whole genome shotgun (WGS) entry which is preliminary data.</text>
</comment>
<feature type="transmembrane region" description="Helical" evidence="1">
    <location>
        <begin position="133"/>
        <end position="152"/>
    </location>
</feature>
<evidence type="ECO:0000313" key="2">
    <source>
        <dbReference type="EMBL" id="GEP57776.1"/>
    </source>
</evidence>
<dbReference type="EMBL" id="BKAJ01000087">
    <property type="protein sequence ID" value="GEP57776.1"/>
    <property type="molecule type" value="Genomic_DNA"/>
</dbReference>
<feature type="transmembrane region" description="Helical" evidence="1">
    <location>
        <begin position="109"/>
        <end position="127"/>
    </location>
</feature>
<gene>
    <name evidence="2" type="ORF">RSO01_49420</name>
</gene>